<accession>A0A6L2LAP2</accession>
<dbReference type="EMBL" id="BKCJ010004068">
    <property type="protein sequence ID" value="GEU58831.1"/>
    <property type="molecule type" value="Genomic_DNA"/>
</dbReference>
<gene>
    <name evidence="2" type="ORF">Tci_030809</name>
</gene>
<dbReference type="AlphaFoldDB" id="A0A6L2LAP2"/>
<reference evidence="2" key="1">
    <citation type="journal article" date="2019" name="Sci. Rep.">
        <title>Draft genome of Tanacetum cinerariifolium, the natural source of mosquito coil.</title>
        <authorList>
            <person name="Yamashiro T."/>
            <person name="Shiraishi A."/>
            <person name="Satake H."/>
            <person name="Nakayama K."/>
        </authorList>
    </citation>
    <scope>NUCLEOTIDE SEQUENCE</scope>
</reference>
<name>A0A6L2LAP2_TANCI</name>
<dbReference type="Pfam" id="PF25597">
    <property type="entry name" value="SH3_retrovirus"/>
    <property type="match status" value="1"/>
</dbReference>
<sequence length="355" mass="39919">MMDSALCDVIENGPTFPKTQVVKGVETVIPITSIKDKAQRRLEVKARSTLMMGILNEHQLKFNSIKDAKQLMEAIKKGFGEVMIRVTKLKMDQTMHLWHTLLQVLIMRELRKKVKTVQKEKDGIQPTVEKLKNASKRLNKIIDSQIVDNCKKGLGYNAVLPSYTVETLNAKTSKDVPKVVKNDNGAPIIEDWKSDDEDKSVPQPKIEKKTVKPRVAKGNPQMDLQEKGMIDSGCLMHMTKNISYLTDYEGINGGYVAFGGNPKGGKIIGKDHLGKFDGKADEGFFVGYSLNSKAFRVFNSRTRRVEETLHIRFSENTLDNVGTKDNNHAGQARKEKELGKDYILLLLWTADPPFS</sequence>
<organism evidence="2">
    <name type="scientific">Tanacetum cinerariifolium</name>
    <name type="common">Dalmatian daisy</name>
    <name type="synonym">Chrysanthemum cinerariifolium</name>
    <dbReference type="NCBI Taxonomy" id="118510"/>
    <lineage>
        <taxon>Eukaryota</taxon>
        <taxon>Viridiplantae</taxon>
        <taxon>Streptophyta</taxon>
        <taxon>Embryophyta</taxon>
        <taxon>Tracheophyta</taxon>
        <taxon>Spermatophyta</taxon>
        <taxon>Magnoliopsida</taxon>
        <taxon>eudicotyledons</taxon>
        <taxon>Gunneridae</taxon>
        <taxon>Pentapetalae</taxon>
        <taxon>asterids</taxon>
        <taxon>campanulids</taxon>
        <taxon>Asterales</taxon>
        <taxon>Asteraceae</taxon>
        <taxon>Asteroideae</taxon>
        <taxon>Anthemideae</taxon>
        <taxon>Anthemidinae</taxon>
        <taxon>Tanacetum</taxon>
    </lineage>
</organism>
<proteinExistence type="predicted"/>
<evidence type="ECO:0000259" key="1">
    <source>
        <dbReference type="Pfam" id="PF25597"/>
    </source>
</evidence>
<dbReference type="InterPro" id="IPR057670">
    <property type="entry name" value="SH3_retrovirus"/>
</dbReference>
<evidence type="ECO:0000313" key="2">
    <source>
        <dbReference type="EMBL" id="GEU58831.1"/>
    </source>
</evidence>
<comment type="caution">
    <text evidence="2">The sequence shown here is derived from an EMBL/GenBank/DDBJ whole genome shotgun (WGS) entry which is preliminary data.</text>
</comment>
<protein>
    <submittedName>
        <fullName evidence="2">Ribonuclease H-like domain-containing protein</fullName>
    </submittedName>
</protein>
<feature type="domain" description="Retroviral polymerase SH3-like" evidence="1">
    <location>
        <begin position="270"/>
        <end position="319"/>
    </location>
</feature>